<protein>
    <submittedName>
        <fullName evidence="4">Uncharacterized protein</fullName>
    </submittedName>
</protein>
<reference evidence="4" key="1">
    <citation type="journal article" date="2020" name="Stud. Mycol.">
        <title>101 Dothideomycetes genomes: a test case for predicting lifestyles and emergence of pathogens.</title>
        <authorList>
            <person name="Haridas S."/>
            <person name="Albert R."/>
            <person name="Binder M."/>
            <person name="Bloem J."/>
            <person name="Labutti K."/>
            <person name="Salamov A."/>
            <person name="Andreopoulos B."/>
            <person name="Baker S."/>
            <person name="Barry K."/>
            <person name="Bills G."/>
            <person name="Bluhm B."/>
            <person name="Cannon C."/>
            <person name="Castanera R."/>
            <person name="Culley D."/>
            <person name="Daum C."/>
            <person name="Ezra D."/>
            <person name="Gonzalez J."/>
            <person name="Henrissat B."/>
            <person name="Kuo A."/>
            <person name="Liang C."/>
            <person name="Lipzen A."/>
            <person name="Lutzoni F."/>
            <person name="Magnuson J."/>
            <person name="Mondo S."/>
            <person name="Nolan M."/>
            <person name="Ohm R."/>
            <person name="Pangilinan J."/>
            <person name="Park H.-J."/>
            <person name="Ramirez L."/>
            <person name="Alfaro M."/>
            <person name="Sun H."/>
            <person name="Tritt A."/>
            <person name="Yoshinaga Y."/>
            <person name="Zwiers L.-H."/>
            <person name="Turgeon B."/>
            <person name="Goodwin S."/>
            <person name="Spatafora J."/>
            <person name="Crous P."/>
            <person name="Grigoriev I."/>
        </authorList>
    </citation>
    <scope>NUCLEOTIDE SEQUENCE</scope>
    <source>
        <strain evidence="4">CBS 122367</strain>
    </source>
</reference>
<dbReference type="Proteomes" id="UP000799291">
    <property type="component" value="Unassembled WGS sequence"/>
</dbReference>
<proteinExistence type="predicted"/>
<dbReference type="Pfam" id="PF00400">
    <property type="entry name" value="WD40"/>
    <property type="match status" value="1"/>
</dbReference>
<feature type="non-terminal residue" evidence="4">
    <location>
        <position position="124"/>
    </location>
</feature>
<dbReference type="InterPro" id="IPR015943">
    <property type="entry name" value="WD40/YVTN_repeat-like_dom_sf"/>
</dbReference>
<accession>A0A6G1IM36</accession>
<feature type="repeat" description="WD" evidence="3">
    <location>
        <begin position="1"/>
        <end position="35"/>
    </location>
</feature>
<dbReference type="SUPFAM" id="SSF50998">
    <property type="entry name" value="Quinoprotein alcohol dehydrogenase-like"/>
    <property type="match status" value="1"/>
</dbReference>
<dbReference type="InterPro" id="IPR011047">
    <property type="entry name" value="Quinoprotein_ADH-like_sf"/>
</dbReference>
<evidence type="ECO:0000256" key="1">
    <source>
        <dbReference type="ARBA" id="ARBA00022574"/>
    </source>
</evidence>
<keyword evidence="2" id="KW-0677">Repeat</keyword>
<evidence type="ECO:0000256" key="2">
    <source>
        <dbReference type="ARBA" id="ARBA00022737"/>
    </source>
</evidence>
<evidence type="ECO:0000256" key="3">
    <source>
        <dbReference type="PROSITE-ProRule" id="PRU00221"/>
    </source>
</evidence>
<dbReference type="InterPro" id="IPR001680">
    <property type="entry name" value="WD40_rpt"/>
</dbReference>
<gene>
    <name evidence="4" type="ORF">K458DRAFT_272395</name>
</gene>
<dbReference type="PROSITE" id="PS50082">
    <property type="entry name" value="WD_REPEATS_2"/>
    <property type="match status" value="1"/>
</dbReference>
<name>A0A6G1IM36_9PLEO</name>
<dbReference type="PROSITE" id="PS50294">
    <property type="entry name" value="WD_REPEATS_REGION"/>
    <property type="match status" value="1"/>
</dbReference>
<feature type="non-terminal residue" evidence="4">
    <location>
        <position position="1"/>
    </location>
</feature>
<dbReference type="EMBL" id="MU005607">
    <property type="protein sequence ID" value="KAF2678939.1"/>
    <property type="molecule type" value="Genomic_DNA"/>
</dbReference>
<sequence length="124" mass="13285">VTSVAFSHDSTRLASASYDNTVNIWDASSGKCLQTFSIGKPLHHIAFNVTGLYLHTNIGTINIRALSGSPSLPNISEPRIPQYQGLSLSADSVWITHNSEKLLWLPSEYRPSSSAVSGSTIGIG</sequence>
<keyword evidence="5" id="KW-1185">Reference proteome</keyword>
<dbReference type="AlphaFoldDB" id="A0A6G1IM36"/>
<evidence type="ECO:0000313" key="5">
    <source>
        <dbReference type="Proteomes" id="UP000799291"/>
    </source>
</evidence>
<dbReference type="PROSITE" id="PS00678">
    <property type="entry name" value="WD_REPEATS_1"/>
    <property type="match status" value="1"/>
</dbReference>
<evidence type="ECO:0000313" key="4">
    <source>
        <dbReference type="EMBL" id="KAF2678939.1"/>
    </source>
</evidence>
<keyword evidence="1 3" id="KW-0853">WD repeat</keyword>
<dbReference type="InterPro" id="IPR019775">
    <property type="entry name" value="WD40_repeat_CS"/>
</dbReference>
<organism evidence="4 5">
    <name type="scientific">Lentithecium fluviatile CBS 122367</name>
    <dbReference type="NCBI Taxonomy" id="1168545"/>
    <lineage>
        <taxon>Eukaryota</taxon>
        <taxon>Fungi</taxon>
        <taxon>Dikarya</taxon>
        <taxon>Ascomycota</taxon>
        <taxon>Pezizomycotina</taxon>
        <taxon>Dothideomycetes</taxon>
        <taxon>Pleosporomycetidae</taxon>
        <taxon>Pleosporales</taxon>
        <taxon>Massarineae</taxon>
        <taxon>Lentitheciaceae</taxon>
        <taxon>Lentithecium</taxon>
    </lineage>
</organism>
<dbReference type="Gene3D" id="2.130.10.10">
    <property type="entry name" value="YVTN repeat-like/Quinoprotein amine dehydrogenase"/>
    <property type="match status" value="1"/>
</dbReference>
<dbReference type="OrthoDB" id="5240432at2759"/>